<accession>A0ACC1B0C7</accession>
<evidence type="ECO:0000313" key="1">
    <source>
        <dbReference type="EMBL" id="KAJ0092369.1"/>
    </source>
</evidence>
<proteinExistence type="predicted"/>
<protein>
    <submittedName>
        <fullName evidence="1">Uncharacterized protein</fullName>
    </submittedName>
</protein>
<name>A0ACC1B0C7_9ROSI</name>
<evidence type="ECO:0000313" key="2">
    <source>
        <dbReference type="Proteomes" id="UP001164250"/>
    </source>
</evidence>
<keyword evidence="2" id="KW-1185">Reference proteome</keyword>
<dbReference type="Proteomes" id="UP001164250">
    <property type="component" value="Chromosome 7"/>
</dbReference>
<dbReference type="EMBL" id="CM047903">
    <property type="protein sequence ID" value="KAJ0092369.1"/>
    <property type="molecule type" value="Genomic_DNA"/>
</dbReference>
<sequence length="172" mass="19468">MKTGAPMESHEASVLTPFAFSKLQEQFVLAAHYESFHMNDGFLVRHHTKLEEGRKAYWVPQEDIISCSCHLFEVSGILCRHAPPGPLNRKLLSDSRKVFSHPLASDQHTLHKATSKFFKRACRAGSVTSQCGIISDCRICYVKGEARSCNRTSFLPFVLHKPATSFITRFER</sequence>
<reference evidence="2" key="1">
    <citation type="journal article" date="2023" name="G3 (Bethesda)">
        <title>Genome assembly and association tests identify interacting loci associated with vigor, precocity, and sex in interspecific pistachio rootstocks.</title>
        <authorList>
            <person name="Palmer W."/>
            <person name="Jacygrad E."/>
            <person name="Sagayaradj S."/>
            <person name="Cavanaugh K."/>
            <person name="Han R."/>
            <person name="Bertier L."/>
            <person name="Beede B."/>
            <person name="Kafkas S."/>
            <person name="Golino D."/>
            <person name="Preece J."/>
            <person name="Michelmore R."/>
        </authorList>
    </citation>
    <scope>NUCLEOTIDE SEQUENCE [LARGE SCALE GENOMIC DNA]</scope>
</reference>
<comment type="caution">
    <text evidence="1">The sequence shown here is derived from an EMBL/GenBank/DDBJ whole genome shotgun (WGS) entry which is preliminary data.</text>
</comment>
<gene>
    <name evidence="1" type="ORF">Patl1_26874</name>
</gene>
<organism evidence="1 2">
    <name type="scientific">Pistacia atlantica</name>
    <dbReference type="NCBI Taxonomy" id="434234"/>
    <lineage>
        <taxon>Eukaryota</taxon>
        <taxon>Viridiplantae</taxon>
        <taxon>Streptophyta</taxon>
        <taxon>Embryophyta</taxon>
        <taxon>Tracheophyta</taxon>
        <taxon>Spermatophyta</taxon>
        <taxon>Magnoliopsida</taxon>
        <taxon>eudicotyledons</taxon>
        <taxon>Gunneridae</taxon>
        <taxon>Pentapetalae</taxon>
        <taxon>rosids</taxon>
        <taxon>malvids</taxon>
        <taxon>Sapindales</taxon>
        <taxon>Anacardiaceae</taxon>
        <taxon>Pistacia</taxon>
    </lineage>
</organism>